<dbReference type="PANTHER" id="PTHR15454">
    <property type="entry name" value="NISCHARIN RELATED"/>
    <property type="match status" value="1"/>
</dbReference>
<feature type="region of interest" description="Disordered" evidence="5">
    <location>
        <begin position="22"/>
        <end position="68"/>
    </location>
</feature>
<feature type="compositionally biased region" description="Basic residues" evidence="5">
    <location>
        <begin position="810"/>
        <end position="819"/>
    </location>
</feature>
<dbReference type="InterPro" id="IPR001611">
    <property type="entry name" value="Leu-rich_rpt"/>
</dbReference>
<dbReference type="Gene3D" id="3.80.10.10">
    <property type="entry name" value="Ribonuclease Inhibitor"/>
    <property type="match status" value="2"/>
</dbReference>
<evidence type="ECO:0000256" key="4">
    <source>
        <dbReference type="ARBA" id="ARBA00022737"/>
    </source>
</evidence>
<evidence type="ECO:0000256" key="1">
    <source>
        <dbReference type="ARBA" id="ARBA00004496"/>
    </source>
</evidence>
<feature type="compositionally biased region" description="Gly residues" evidence="5">
    <location>
        <begin position="43"/>
        <end position="53"/>
    </location>
</feature>
<feature type="compositionally biased region" description="Basic and acidic residues" evidence="5">
    <location>
        <begin position="936"/>
        <end position="945"/>
    </location>
</feature>
<evidence type="ECO:0000256" key="5">
    <source>
        <dbReference type="SAM" id="MobiDB-lite"/>
    </source>
</evidence>
<evidence type="ECO:0000256" key="2">
    <source>
        <dbReference type="ARBA" id="ARBA00022490"/>
    </source>
</evidence>
<comment type="subcellular location">
    <subcellularLocation>
        <location evidence="1">Cytoplasm</location>
    </subcellularLocation>
</comment>
<keyword evidence="2" id="KW-0963">Cytoplasm</keyword>
<feature type="compositionally biased region" description="Basic and acidic residues" evidence="5">
    <location>
        <begin position="708"/>
        <end position="726"/>
    </location>
</feature>
<evidence type="ECO:0000256" key="3">
    <source>
        <dbReference type="ARBA" id="ARBA00022614"/>
    </source>
</evidence>
<feature type="compositionally biased region" description="Basic residues" evidence="5">
    <location>
        <begin position="840"/>
        <end position="850"/>
    </location>
</feature>
<sequence>MDQPIDGDKYVRTLSHYFRHNHKRLVPIDPPSTTNDNNTNNGNGNGNGSGSGSGRSTKSTSPMSHGVRSFITPADPMAAAYSGMVNSLWSVGSAVVDVVATTAHLGSDKHGAATTATEGQVLKPGVSSAAQDRDSFHGAWDGTGTILSDSSPRERQLYLQAQLKAPIFPMDLYYLLYLLDRFELEGINIDGWDGSTPRAVGDSKPRVLNNGTGLPDPSTYSSFPPPTATRPQSIRSFSSTALSTLTLITGWKQWSTAASSSSNNAMTIADDVHFIHKFLKKITGLRLVSKIPPGFDVPVKGRIEGYSGEGISSLLRVLQPDQDSIIFRQSPPPQLLLPLGATFSSLTHLELHKIPPRSIDGWECLMPQLKSLVVIQSGIEDVHDVIVTAVVESERRRRERVSKEKNRAVLIRQEQREALKDAAMTSRSRRMGQGSTSSTSSLSPESSQASSPSSLSQSGGTMFGSDFANDDDLAILNSIKMWPVLRHLSVSDNALAALQNDDTFSYTQAIVTLDLSNNLLVSPPPCLIHLHNLHNLNLSYNLMTNVQAIYQILGNVTELNLRGNRLESLCGLERLWNLEKVDVRENNLVEAAEIGRLAALPGIREVWSEMNPFCTIQPKYRLEILAVFKANGHDLLLDGTFASFIEKRTLANMSPASFSSTISSIVNLANIPAASVPSAVLAKELASPPPRITRPDTATTGSGAGSSERGDSTDRRSSSTRSRDDSLIATPPPGSRPSSQPQKLVKKKLVKSSKRVKRIVNLDSDHEHDEDGNSIEEEDGDEQSHDHHHHHHHDEDAAYSKVLGPPVTIGKKKVIKKKPATTESGVGATATEGGAEEKKTKKKVVKKKKNQGPVSFANNNDENNNGNTANNNNNNNNTAAGNGDDDETSCLDKRCKDNRHVHRLALLEESMNGVKLHNNTNSNSNHNHSARHPHHDSHSHNNDHGHNHHNHNHHDNDSNSHGSIHHHHHGDANSLRAPSPLLDYSSSDDGGAEGYRRKIEAIRNEAGPNWLKVWAEMGGGSETQQPQEAQRNSSSFGI</sequence>
<dbReference type="InterPro" id="IPR032675">
    <property type="entry name" value="LRR_dom_sf"/>
</dbReference>
<dbReference type="PANTHER" id="PTHR15454:SF69">
    <property type="entry name" value="SERINE_THREONINE-PROTEIN KINASE 11-INTERACTING PROTEIN"/>
    <property type="match status" value="1"/>
</dbReference>
<feature type="compositionally biased region" description="Low complexity" evidence="5">
    <location>
        <begin position="857"/>
        <end position="882"/>
    </location>
</feature>
<dbReference type="EMBL" id="JAAAID010001120">
    <property type="protein sequence ID" value="KAG0011587.1"/>
    <property type="molecule type" value="Genomic_DNA"/>
</dbReference>
<evidence type="ECO:0000313" key="7">
    <source>
        <dbReference type="Proteomes" id="UP000703661"/>
    </source>
</evidence>
<dbReference type="AlphaFoldDB" id="A0A9P6MSG6"/>
<dbReference type="PROSITE" id="PS51450">
    <property type="entry name" value="LRR"/>
    <property type="match status" value="1"/>
</dbReference>
<name>A0A9P6MSG6_9FUNG</name>
<feature type="compositionally biased region" description="Low complexity" evidence="5">
    <location>
        <begin position="972"/>
        <end position="989"/>
    </location>
</feature>
<proteinExistence type="predicted"/>
<feature type="compositionally biased region" description="Low complexity" evidence="5">
    <location>
        <begin position="431"/>
        <end position="460"/>
    </location>
</feature>
<feature type="region of interest" description="Disordered" evidence="5">
    <location>
        <begin position="686"/>
        <end position="889"/>
    </location>
</feature>
<keyword evidence="7" id="KW-1185">Reference proteome</keyword>
<gene>
    <name evidence="6" type="ORF">BGZ80_000579</name>
</gene>
<feature type="compositionally biased region" description="Acidic residues" evidence="5">
    <location>
        <begin position="772"/>
        <end position="781"/>
    </location>
</feature>
<evidence type="ECO:0000313" key="6">
    <source>
        <dbReference type="EMBL" id="KAG0011587.1"/>
    </source>
</evidence>
<comment type="caution">
    <text evidence="6">The sequence shown here is derived from an EMBL/GenBank/DDBJ whole genome shotgun (WGS) entry which is preliminary data.</text>
</comment>
<organism evidence="6 7">
    <name type="scientific">Entomortierella chlamydospora</name>
    <dbReference type="NCBI Taxonomy" id="101097"/>
    <lineage>
        <taxon>Eukaryota</taxon>
        <taxon>Fungi</taxon>
        <taxon>Fungi incertae sedis</taxon>
        <taxon>Mucoromycota</taxon>
        <taxon>Mortierellomycotina</taxon>
        <taxon>Mortierellomycetes</taxon>
        <taxon>Mortierellales</taxon>
        <taxon>Mortierellaceae</taxon>
        <taxon>Entomortierella</taxon>
    </lineage>
</organism>
<feature type="region of interest" description="Disordered" evidence="5">
    <location>
        <begin position="420"/>
        <end position="461"/>
    </location>
</feature>
<evidence type="ECO:0008006" key="8">
    <source>
        <dbReference type="Google" id="ProtNLM"/>
    </source>
</evidence>
<feature type="compositionally biased region" description="Low complexity" evidence="5">
    <location>
        <begin position="917"/>
        <end position="927"/>
    </location>
</feature>
<keyword evidence="4" id="KW-0677">Repeat</keyword>
<accession>A0A9P6MSG6</accession>
<reference evidence="6" key="1">
    <citation type="journal article" date="2020" name="Fungal Divers.">
        <title>Resolving the Mortierellaceae phylogeny through synthesis of multi-gene phylogenetics and phylogenomics.</title>
        <authorList>
            <person name="Vandepol N."/>
            <person name="Liber J."/>
            <person name="Desiro A."/>
            <person name="Na H."/>
            <person name="Kennedy M."/>
            <person name="Barry K."/>
            <person name="Grigoriev I.V."/>
            <person name="Miller A.N."/>
            <person name="O'Donnell K."/>
            <person name="Stajich J.E."/>
            <person name="Bonito G."/>
        </authorList>
    </citation>
    <scope>NUCLEOTIDE SEQUENCE</scope>
    <source>
        <strain evidence="6">NRRL 2769</strain>
    </source>
</reference>
<dbReference type="SUPFAM" id="SSF52075">
    <property type="entry name" value="Outer arm dynein light chain 1"/>
    <property type="match status" value="1"/>
</dbReference>
<dbReference type="GO" id="GO:0005737">
    <property type="term" value="C:cytoplasm"/>
    <property type="evidence" value="ECO:0007669"/>
    <property type="project" value="UniProtKB-SubCell"/>
</dbReference>
<feature type="compositionally biased region" description="Low complexity" evidence="5">
    <location>
        <begin position="32"/>
        <end position="42"/>
    </location>
</feature>
<feature type="compositionally biased region" description="Polar residues" evidence="5">
    <location>
        <begin position="1022"/>
        <end position="1038"/>
    </location>
</feature>
<dbReference type="Proteomes" id="UP000703661">
    <property type="component" value="Unassembled WGS sequence"/>
</dbReference>
<keyword evidence="3" id="KW-0433">Leucine-rich repeat</keyword>
<feature type="region of interest" description="Disordered" evidence="5">
    <location>
        <begin position="1014"/>
        <end position="1038"/>
    </location>
</feature>
<protein>
    <recommendedName>
        <fullName evidence="8">Leucine rich repeat domain-containing protein</fullName>
    </recommendedName>
</protein>
<feature type="compositionally biased region" description="Basic residues" evidence="5">
    <location>
        <begin position="744"/>
        <end position="758"/>
    </location>
</feature>
<feature type="region of interest" description="Disordered" evidence="5">
    <location>
        <begin position="910"/>
        <end position="992"/>
    </location>
</feature>